<evidence type="ECO:0000256" key="4">
    <source>
        <dbReference type="ARBA" id="ARBA00022692"/>
    </source>
</evidence>
<proteinExistence type="inferred from homology"/>
<dbReference type="Proteomes" id="UP000799538">
    <property type="component" value="Unassembled WGS sequence"/>
</dbReference>
<keyword evidence="5 8" id="KW-1133">Transmembrane helix</keyword>
<keyword evidence="14" id="KW-1185">Reference proteome</keyword>
<dbReference type="InterPro" id="IPR027815">
    <property type="entry name" value="CSC1/OSCA1-like_cyt"/>
</dbReference>
<dbReference type="Pfam" id="PF02714">
    <property type="entry name" value="RSN1_7TM"/>
    <property type="match status" value="1"/>
</dbReference>
<dbReference type="InterPro" id="IPR032880">
    <property type="entry name" value="CSC1/OSCA1-like_N"/>
</dbReference>
<keyword evidence="4 8" id="KW-0812">Transmembrane</keyword>
<dbReference type="Pfam" id="PF13967">
    <property type="entry name" value="RSN1_TM"/>
    <property type="match status" value="1"/>
</dbReference>
<feature type="transmembrane region" description="Helical" evidence="8">
    <location>
        <begin position="118"/>
        <end position="137"/>
    </location>
</feature>
<dbReference type="Pfam" id="PF12621">
    <property type="entry name" value="PHM7_ext"/>
    <property type="match status" value="1"/>
</dbReference>
<dbReference type="InterPro" id="IPR003864">
    <property type="entry name" value="CSC1/OSCA1-like_7TM"/>
</dbReference>
<feature type="compositionally biased region" description="Basic and acidic residues" evidence="7">
    <location>
        <begin position="284"/>
        <end position="295"/>
    </location>
</feature>
<feature type="transmembrane region" description="Helical" evidence="8">
    <location>
        <begin position="725"/>
        <end position="751"/>
    </location>
</feature>
<reference evidence="14" key="1">
    <citation type="journal article" date="2020" name="Stud. Mycol.">
        <title>101 Dothideomycetes genomes: A test case for predicting lifestyles and emergence of pathogens.</title>
        <authorList>
            <person name="Haridas S."/>
            <person name="Albert R."/>
            <person name="Binder M."/>
            <person name="Bloem J."/>
            <person name="LaButti K."/>
            <person name="Salamov A."/>
            <person name="Andreopoulos B."/>
            <person name="Baker S."/>
            <person name="Barry K."/>
            <person name="Bills G."/>
            <person name="Bluhm B."/>
            <person name="Cannon C."/>
            <person name="Castanera R."/>
            <person name="Culley D."/>
            <person name="Daum C."/>
            <person name="Ezra D."/>
            <person name="Gonzalez J."/>
            <person name="Henrissat B."/>
            <person name="Kuo A."/>
            <person name="Liang C."/>
            <person name="Lipzen A."/>
            <person name="Lutzoni F."/>
            <person name="Magnuson J."/>
            <person name="Mondo S."/>
            <person name="Nolan M."/>
            <person name="Ohm R."/>
            <person name="Pangilinan J."/>
            <person name="Park H.-J."/>
            <person name="Ramirez L."/>
            <person name="Alfaro M."/>
            <person name="Sun H."/>
            <person name="Tritt A."/>
            <person name="Yoshinaga Y."/>
            <person name="Zwiers L.-H."/>
            <person name="Turgeon B."/>
            <person name="Goodwin S."/>
            <person name="Spatafora J."/>
            <person name="Crous P."/>
            <person name="Grigoriev I."/>
        </authorList>
    </citation>
    <scope>NUCLEOTIDE SEQUENCE [LARGE SCALE GENOMIC DNA]</scope>
    <source>
        <strain evidence="14">CECT 20119</strain>
    </source>
</reference>
<evidence type="ECO:0008006" key="15">
    <source>
        <dbReference type="Google" id="ProtNLM"/>
    </source>
</evidence>
<evidence type="ECO:0000259" key="11">
    <source>
        <dbReference type="Pfam" id="PF13967"/>
    </source>
</evidence>
<evidence type="ECO:0000313" key="14">
    <source>
        <dbReference type="Proteomes" id="UP000799538"/>
    </source>
</evidence>
<evidence type="ECO:0000256" key="8">
    <source>
        <dbReference type="SAM" id="Phobius"/>
    </source>
</evidence>
<feature type="transmembrane region" description="Helical" evidence="8">
    <location>
        <begin position="682"/>
        <end position="705"/>
    </location>
</feature>
<dbReference type="Pfam" id="PF14703">
    <property type="entry name" value="PHM7_cyt"/>
    <property type="match status" value="2"/>
</dbReference>
<organism evidence="13 14">
    <name type="scientific">Elsinoe ampelina</name>
    <dbReference type="NCBI Taxonomy" id="302913"/>
    <lineage>
        <taxon>Eukaryota</taxon>
        <taxon>Fungi</taxon>
        <taxon>Dikarya</taxon>
        <taxon>Ascomycota</taxon>
        <taxon>Pezizomycotina</taxon>
        <taxon>Dothideomycetes</taxon>
        <taxon>Dothideomycetidae</taxon>
        <taxon>Myriangiales</taxon>
        <taxon>Elsinoaceae</taxon>
        <taxon>Elsinoe</taxon>
    </lineage>
</organism>
<keyword evidence="6 8" id="KW-0472">Membrane</keyword>
<feature type="transmembrane region" description="Helical" evidence="8">
    <location>
        <begin position="829"/>
        <end position="853"/>
    </location>
</feature>
<protein>
    <recommendedName>
        <fullName evidence="15">DUF221-domain-containing protein</fullName>
    </recommendedName>
</protein>
<feature type="compositionally biased region" description="Polar residues" evidence="7">
    <location>
        <begin position="1087"/>
        <end position="1097"/>
    </location>
</feature>
<feature type="compositionally biased region" description="Basic and acidic residues" evidence="7">
    <location>
        <begin position="332"/>
        <end position="348"/>
    </location>
</feature>
<feature type="transmembrane region" description="Helical" evidence="8">
    <location>
        <begin position="967"/>
        <end position="985"/>
    </location>
</feature>
<sequence length="1262" mass="141369">MADVPAATAAPGEGIGGFLDSGSGRATQSEQQTVGTLLASIATAAASFGIQFLVFYILRWRLTRIYRPKTYLVPERQRIPAPPSGPWQWIKPLFTMPNSTIINKCGLDAYYFLRYLRMLLKIFIPMAIIILPILLPINRYSGSQDDRAEGTNELGFPNVSPPNSIRLWAHLVLAVMVICWVCYVVYDELRGYIRIRQAYLTSPQHRIRASATTVLVSGIPRKWLTLEALSGLYDVFPGGIRNIWINRDFDELLEKVQLRDKTARQLEDAETVLIKMCVKKHRQEEAKKAKEEGRALSRKQKKAKREQDNQQAENMAQGKGKSSGDPHQTPHNVHEAADDYEHGGHESDSSDSTSVDQPALDLKNPLKLVGHGLGALTHGIASIGQKSKNLVGEVVDDVNHGVKTVNNVVDSANTGGGFVADDSAYEQPSRNKYRQENFAPPGRVATQPGVRVVQDKQQAEQRPTGAKGMKSKVKAYKNRSALPFPSPNPQAIEAPEYPLEDLGAGQQNGHKHEDRVAKSKWAEAWSRTQFWKKKSTEEEPAVEYPKAFVDEYAEDQDGEPEWKKYIEAKDRQTMRLPVVPWMFSLPLIGEKVDRIYHLRKELARLNAEIEADQSDEGIERTPLMNSAFIQFNHQIAAHMACQSVSHHIPQHMAPRLIEISPNDVIWSNMSIKWWERYIRTGLVVAACTGLIILFAIPVGFTGLLSQVNALAATYPWLAWLADLPTVVISIIQGILPPVLLAALLAIVPIIFRFLVQMMGVATTNDKELGVQKFYFTFLFFQVFLVVTLSAGLTRTLTDLASDTIGVLRKIATDLPKSSNYFYSYMAVQALGQSAGALLQVGTLIFWFILGPILDSTARQKWARQTNIQSIQWGSYFPFFTLIATIGIIFSIISPLILIFNLVTFSLFLLVQRYNVLYVYLFRSDTGGLLFPNAVNQLYTGLYVMEFSLAGLFLIARDSNGGSAAIPQGIIMIVMIAFTALFQVLLNSAFAPLLRYLPITLEDEAVIRDEEFARAQAARFRGLTQEEPDERDGDDIEDQLAKRERQEEEADRFAEEQEREQIREKRASRGDSRSTSRHLRNGSHNRHSSMQTKPTGHSSWKDRATTAARTPTDALRRFTQPRGRNTAPTAPATAAKETTNGFSVAPASAREQRHQRDVEAQQVAGDVLFSGFSDELEDLTPEERDSLVRYAFQHQALRARRPVVWIPRDPLGVSDDEIARSKLMSTTTTYIWMSNDGTGLDAKNRVVFRKSPPDFASVDLIQL</sequence>
<feature type="compositionally biased region" description="Low complexity" evidence="7">
    <location>
        <begin position="1125"/>
        <end position="1138"/>
    </location>
</feature>
<feature type="domain" description="10TM putative phosphate transporter extracellular tail" evidence="10">
    <location>
        <begin position="1179"/>
        <end position="1253"/>
    </location>
</feature>
<feature type="compositionally biased region" description="Basic residues" evidence="7">
    <location>
        <begin position="1074"/>
        <end position="1086"/>
    </location>
</feature>
<feature type="domain" description="CSC1/OSCA1-like cytosolic" evidence="12">
    <location>
        <begin position="562"/>
        <end position="668"/>
    </location>
</feature>
<feature type="domain" description="CSC1/OSCA1-like 7TM region" evidence="9">
    <location>
        <begin position="682"/>
        <end position="952"/>
    </location>
</feature>
<feature type="domain" description="CSC1/OSCA1-like N-terminal transmembrane" evidence="11">
    <location>
        <begin position="37"/>
        <end position="188"/>
    </location>
</feature>
<feature type="region of interest" description="Disordered" evidence="7">
    <location>
        <begin position="1042"/>
        <end position="1153"/>
    </location>
</feature>
<feature type="transmembrane region" description="Helical" evidence="8">
    <location>
        <begin position="37"/>
        <end position="58"/>
    </location>
</feature>
<comment type="subcellular location">
    <subcellularLocation>
        <location evidence="1">Membrane</location>
        <topology evidence="1">Multi-pass membrane protein</topology>
    </subcellularLocation>
</comment>
<dbReference type="PANTHER" id="PTHR13018">
    <property type="entry name" value="PROBABLE MEMBRANE PROTEIN DUF221-RELATED"/>
    <property type="match status" value="1"/>
</dbReference>
<feature type="transmembrane region" description="Helical" evidence="8">
    <location>
        <begin position="167"/>
        <end position="186"/>
    </location>
</feature>
<evidence type="ECO:0000256" key="1">
    <source>
        <dbReference type="ARBA" id="ARBA00004141"/>
    </source>
</evidence>
<evidence type="ECO:0000259" key="10">
    <source>
        <dbReference type="Pfam" id="PF12621"/>
    </source>
</evidence>
<feature type="transmembrane region" description="Helical" evidence="8">
    <location>
        <begin position="933"/>
        <end position="955"/>
    </location>
</feature>
<name>A0A6A6FZG8_9PEZI</name>
<feature type="domain" description="CSC1/OSCA1-like cytosolic" evidence="12">
    <location>
        <begin position="212"/>
        <end position="289"/>
    </location>
</feature>
<dbReference type="InterPro" id="IPR045122">
    <property type="entry name" value="Csc1-like"/>
</dbReference>
<feature type="transmembrane region" description="Helical" evidence="8">
    <location>
        <begin position="772"/>
        <end position="792"/>
    </location>
</feature>
<feature type="region of interest" description="Disordered" evidence="7">
    <location>
        <begin position="284"/>
        <end position="358"/>
    </location>
</feature>
<accession>A0A6A6FZG8</accession>
<evidence type="ECO:0000256" key="2">
    <source>
        <dbReference type="ARBA" id="ARBA00007779"/>
    </source>
</evidence>
<keyword evidence="3" id="KW-0813">Transport</keyword>
<dbReference type="OrthoDB" id="1076608at2759"/>
<dbReference type="PANTHER" id="PTHR13018:SF20">
    <property type="entry name" value="SPORULATION-SPECIFIC PROTEIN 75"/>
    <property type="match status" value="1"/>
</dbReference>
<gene>
    <name evidence="13" type="ORF">BDZ85DRAFT_207210</name>
</gene>
<comment type="similarity">
    <text evidence="2">Belongs to the CSC1 (TC 1.A.17) family.</text>
</comment>
<evidence type="ECO:0000259" key="12">
    <source>
        <dbReference type="Pfam" id="PF14703"/>
    </source>
</evidence>
<evidence type="ECO:0000256" key="5">
    <source>
        <dbReference type="ARBA" id="ARBA00022989"/>
    </source>
</evidence>
<feature type="transmembrane region" description="Helical" evidence="8">
    <location>
        <begin position="874"/>
        <end position="892"/>
    </location>
</feature>
<dbReference type="GO" id="GO:0005227">
    <property type="term" value="F:calcium-activated cation channel activity"/>
    <property type="evidence" value="ECO:0007669"/>
    <property type="project" value="InterPro"/>
</dbReference>
<evidence type="ECO:0000259" key="9">
    <source>
        <dbReference type="Pfam" id="PF02714"/>
    </source>
</evidence>
<evidence type="ECO:0000256" key="6">
    <source>
        <dbReference type="ARBA" id="ARBA00023136"/>
    </source>
</evidence>
<dbReference type="AlphaFoldDB" id="A0A6A6FZG8"/>
<evidence type="ECO:0000313" key="13">
    <source>
        <dbReference type="EMBL" id="KAF2218847.1"/>
    </source>
</evidence>
<dbReference type="GO" id="GO:0005886">
    <property type="term" value="C:plasma membrane"/>
    <property type="evidence" value="ECO:0007669"/>
    <property type="project" value="TreeGrafter"/>
</dbReference>
<evidence type="ECO:0000256" key="7">
    <source>
        <dbReference type="SAM" id="MobiDB-lite"/>
    </source>
</evidence>
<evidence type="ECO:0000256" key="3">
    <source>
        <dbReference type="ARBA" id="ARBA00022448"/>
    </source>
</evidence>
<feature type="compositionally biased region" description="Basic and acidic residues" evidence="7">
    <location>
        <begin position="1042"/>
        <end position="1073"/>
    </location>
</feature>
<dbReference type="InterPro" id="IPR022257">
    <property type="entry name" value="PHM7_ext"/>
</dbReference>
<dbReference type="EMBL" id="ML992526">
    <property type="protein sequence ID" value="KAF2218847.1"/>
    <property type="molecule type" value="Genomic_DNA"/>
</dbReference>